<proteinExistence type="predicted"/>
<accession>A0ACD1DVG7</accession>
<sequence>MTSWLFPLAAWLAAPLLPGLIHRVKARFAGRRGTSAVQLYRDMAKLFRKGVVVSDVSCGLVRLAPLCSLGALLTASLFLPWGGMAGPLSFRGDWVFLAYLLGLSRFVTVLGALDTGSSFEGMGASREVLLALFVEPSLFLGMAALLPSSGEGTLASLFAPGQGAALGLLVASSWFVSLLAENARIPVDDPKTHLELTMIHEVMILDSSGPDLALIHYAGALKLWLFSALVADLLLASLPVDGALRLGLFPLLVAATVLAVGLVESTMARLRLNQVPKLLLGAGALSAVALLLRLTGERL</sequence>
<keyword evidence="1" id="KW-0560">Oxidoreductase</keyword>
<dbReference type="Proteomes" id="UP000682204">
    <property type="component" value="Chromosome"/>
</dbReference>
<name>A0ACD1DVG7_9BACT</name>
<organism evidence="1 2">
    <name type="scientific">Aminirod propionatiphilus</name>
    <dbReference type="NCBI Taxonomy" id="3415223"/>
    <lineage>
        <taxon>Bacteria</taxon>
        <taxon>Thermotogati</taxon>
        <taxon>Synergistota</taxon>
        <taxon>Synergistia</taxon>
        <taxon>Synergistales</taxon>
        <taxon>Aminiphilaceae</taxon>
        <taxon>Aminirod</taxon>
    </lineage>
</organism>
<dbReference type="EMBL" id="CP074691">
    <property type="protein sequence ID" value="QVL36160.1"/>
    <property type="molecule type" value="Genomic_DNA"/>
</dbReference>
<keyword evidence="2" id="KW-1185">Reference proteome</keyword>
<protein>
    <submittedName>
        <fullName evidence="1">NADH-quinone oxidoreductase subunit H</fullName>
        <ecNumber evidence="1">1.6.5.11</ecNumber>
    </submittedName>
</protein>
<dbReference type="EC" id="1.6.5.11" evidence="1"/>
<evidence type="ECO:0000313" key="2">
    <source>
        <dbReference type="Proteomes" id="UP000682204"/>
    </source>
</evidence>
<gene>
    <name evidence="1" type="ORF">KIH16_13675</name>
</gene>
<reference evidence="1" key="1">
    <citation type="submission" date="2021-05" db="EMBL/GenBank/DDBJ databases">
        <title>An isolated secondary fermenter in methanogenic hydrocarbon-degrading communities.</title>
        <authorList>
            <person name="Liu Y.-F."/>
            <person name="Liu Z.-l."/>
        </authorList>
    </citation>
    <scope>NUCLEOTIDE SEQUENCE</scope>
    <source>
        <strain evidence="1">L-13</strain>
    </source>
</reference>
<evidence type="ECO:0000313" key="1">
    <source>
        <dbReference type="EMBL" id="QVL36160.1"/>
    </source>
</evidence>